<dbReference type="Proteomes" id="UP000001727">
    <property type="component" value="Chromosome"/>
</dbReference>
<proteinExistence type="predicted"/>
<keyword evidence="2" id="KW-1185">Reference proteome</keyword>
<evidence type="ECO:0000313" key="2">
    <source>
        <dbReference type="Proteomes" id="UP000001727"/>
    </source>
</evidence>
<dbReference type="RefSeq" id="WP_012360882.1">
    <property type="nucleotide sequence ID" value="NC_010545.1"/>
</dbReference>
<dbReference type="STRING" id="504474.cu1646"/>
<dbReference type="KEGG" id="cur:cu1646"/>
<dbReference type="AlphaFoldDB" id="B1VIM2"/>
<organism evidence="1 2">
    <name type="scientific">Corynebacterium urealyticum (strain ATCC 43042 / DSM 7109)</name>
    <dbReference type="NCBI Taxonomy" id="504474"/>
    <lineage>
        <taxon>Bacteria</taxon>
        <taxon>Bacillati</taxon>
        <taxon>Actinomycetota</taxon>
        <taxon>Actinomycetes</taxon>
        <taxon>Mycobacteriales</taxon>
        <taxon>Corynebacteriaceae</taxon>
        <taxon>Corynebacterium</taxon>
    </lineage>
</organism>
<protein>
    <recommendedName>
        <fullName evidence="3">CPBP family intramembrane metalloprotease</fullName>
    </recommendedName>
</protein>
<dbReference type="EMBL" id="AM942444">
    <property type="protein sequence ID" value="CAQ05606.1"/>
    <property type="molecule type" value="Genomic_DNA"/>
</dbReference>
<evidence type="ECO:0008006" key="3">
    <source>
        <dbReference type="Google" id="ProtNLM"/>
    </source>
</evidence>
<accession>B1VIM2</accession>
<sequence>MTFLSKFVHVAWTFKGPELLTRARKQWPKQFRPSAGWYHDIPTAIIAVISLCEEALRRHSRPLLWKGGKSCSLMAIGAGLALHNLSVFVLARRVPQYHFRSLSKVQLAQTITVAAAEEIIWRTDGGYTSRLIESIGFGLTHLRIGSIPGVIHMGIFALIARYFERRHGLVASALFHSSYNIAHESESHRDKK</sequence>
<dbReference type="GeneID" id="60604433"/>
<reference evidence="1 2" key="1">
    <citation type="journal article" date="2008" name="J. Biotechnol.">
        <title>The lifestyle of Corynebacterium urealyticum derived from its complete genome sequence established by pyrosequencing.</title>
        <authorList>
            <person name="Tauch A."/>
            <person name="Trost E."/>
            <person name="Tilker A."/>
            <person name="Ludewig U."/>
            <person name="Schneiker S."/>
            <person name="Goesmann A."/>
            <person name="Arnold W."/>
            <person name="Bekel T."/>
            <person name="Brinkrolf K."/>
            <person name="Brune I."/>
            <person name="Goetker S."/>
            <person name="Kalinowski J."/>
            <person name="Kamp P.-B."/>
            <person name="Lobo F.P."/>
            <person name="Viehoever P."/>
            <person name="Weisshaar B."/>
            <person name="Soriano F."/>
            <person name="Droege M."/>
            <person name="Puehler A."/>
        </authorList>
    </citation>
    <scope>NUCLEOTIDE SEQUENCE [LARGE SCALE GENOMIC DNA]</scope>
    <source>
        <strain evidence="2">ATCC 43042 / DSM 7109</strain>
    </source>
</reference>
<dbReference type="HOGENOM" id="CLU_1413073_0_0_11"/>
<name>B1VIM2_CORU7</name>
<evidence type="ECO:0000313" key="1">
    <source>
        <dbReference type="EMBL" id="CAQ05606.1"/>
    </source>
</evidence>
<gene>
    <name evidence="1" type="ordered locus">cu1646</name>
</gene>